<reference evidence="1 2" key="1">
    <citation type="journal article" date="2023" name="Plants (Basel)">
        <title>Bridging the Gap: Combining Genomics and Transcriptomics Approaches to Understand Stylosanthes scabra, an Orphan Legume from the Brazilian Caatinga.</title>
        <authorList>
            <person name="Ferreira-Neto J.R.C."/>
            <person name="da Silva M.D."/>
            <person name="Binneck E."/>
            <person name="de Melo N.F."/>
            <person name="da Silva R.H."/>
            <person name="de Melo A.L.T.M."/>
            <person name="Pandolfi V."/>
            <person name="Bustamante F.O."/>
            <person name="Brasileiro-Vidal A.C."/>
            <person name="Benko-Iseppon A.M."/>
        </authorList>
    </citation>
    <scope>NUCLEOTIDE SEQUENCE [LARGE SCALE GENOMIC DNA]</scope>
    <source>
        <tissue evidence="1">Leaves</tissue>
    </source>
</reference>
<accession>A0ABU6QH67</accession>
<evidence type="ECO:0008006" key="3">
    <source>
        <dbReference type="Google" id="ProtNLM"/>
    </source>
</evidence>
<comment type="caution">
    <text evidence="1">The sequence shown here is derived from an EMBL/GenBank/DDBJ whole genome shotgun (WGS) entry which is preliminary data.</text>
</comment>
<gene>
    <name evidence="1" type="ORF">PIB30_048199</name>
</gene>
<sequence length="172" mass="20037">MTHVSVIELYVEFEQIPYVVRAVEEVQAEMEFVVYDNDSEEEFEGNYEISEPNEEDVVEHDIGSNVEDVTNALANELPFQEPSFMLALDVEALNEPDFIEYMNSGPPYVTDEEFAIEMKFNSREAMIKSIKEYTIRRGVDYWVRESEPTIFYAQCVKYGANCDWLIRVSLIK</sequence>
<keyword evidence="2" id="KW-1185">Reference proteome</keyword>
<dbReference type="EMBL" id="JASCZI010000314">
    <property type="protein sequence ID" value="MED6110990.1"/>
    <property type="molecule type" value="Genomic_DNA"/>
</dbReference>
<evidence type="ECO:0000313" key="1">
    <source>
        <dbReference type="EMBL" id="MED6110990.1"/>
    </source>
</evidence>
<proteinExistence type="predicted"/>
<protein>
    <recommendedName>
        <fullName evidence="3">Transposase MuDR plant domain-containing protein</fullName>
    </recommendedName>
</protein>
<organism evidence="1 2">
    <name type="scientific">Stylosanthes scabra</name>
    <dbReference type="NCBI Taxonomy" id="79078"/>
    <lineage>
        <taxon>Eukaryota</taxon>
        <taxon>Viridiplantae</taxon>
        <taxon>Streptophyta</taxon>
        <taxon>Embryophyta</taxon>
        <taxon>Tracheophyta</taxon>
        <taxon>Spermatophyta</taxon>
        <taxon>Magnoliopsida</taxon>
        <taxon>eudicotyledons</taxon>
        <taxon>Gunneridae</taxon>
        <taxon>Pentapetalae</taxon>
        <taxon>rosids</taxon>
        <taxon>fabids</taxon>
        <taxon>Fabales</taxon>
        <taxon>Fabaceae</taxon>
        <taxon>Papilionoideae</taxon>
        <taxon>50 kb inversion clade</taxon>
        <taxon>dalbergioids sensu lato</taxon>
        <taxon>Dalbergieae</taxon>
        <taxon>Pterocarpus clade</taxon>
        <taxon>Stylosanthes</taxon>
    </lineage>
</organism>
<evidence type="ECO:0000313" key="2">
    <source>
        <dbReference type="Proteomes" id="UP001341840"/>
    </source>
</evidence>
<dbReference type="Proteomes" id="UP001341840">
    <property type="component" value="Unassembled WGS sequence"/>
</dbReference>
<name>A0ABU6QH67_9FABA</name>